<keyword evidence="3" id="KW-1185">Reference proteome</keyword>
<organism evidence="2 3">
    <name type="scientific">Nelumbo nucifera</name>
    <name type="common">Sacred lotus</name>
    <dbReference type="NCBI Taxonomy" id="4432"/>
    <lineage>
        <taxon>Eukaryota</taxon>
        <taxon>Viridiplantae</taxon>
        <taxon>Streptophyta</taxon>
        <taxon>Embryophyta</taxon>
        <taxon>Tracheophyta</taxon>
        <taxon>Spermatophyta</taxon>
        <taxon>Magnoliopsida</taxon>
        <taxon>Proteales</taxon>
        <taxon>Nelumbonaceae</taxon>
        <taxon>Nelumbo</taxon>
    </lineage>
</organism>
<evidence type="ECO:0000313" key="2">
    <source>
        <dbReference type="EMBL" id="DAD40089.1"/>
    </source>
</evidence>
<sequence length="97" mass="11009">MAAESQSFHEIQMSSTSEDPDAVKHVVGGKNNDNSSGEGDQNRGETRDDINSRVLEEIFGKDPEVVVRPRKRRFQSIAYIYLMTKPLDIVHSKKMRC</sequence>
<gene>
    <name evidence="2" type="ORF">HUJ06_014412</name>
</gene>
<dbReference type="EMBL" id="DUZY01000005">
    <property type="protein sequence ID" value="DAD40089.1"/>
    <property type="molecule type" value="Genomic_DNA"/>
</dbReference>
<dbReference type="AlphaFoldDB" id="A0A822Z9N3"/>
<evidence type="ECO:0000256" key="1">
    <source>
        <dbReference type="SAM" id="MobiDB-lite"/>
    </source>
</evidence>
<reference evidence="2 3" key="1">
    <citation type="journal article" date="2020" name="Mol. Biol. Evol.">
        <title>Distinct Expression and Methylation Patterns for Genes with Different Fates following a Single Whole-Genome Duplication in Flowering Plants.</title>
        <authorList>
            <person name="Shi T."/>
            <person name="Rahmani R.S."/>
            <person name="Gugger P.F."/>
            <person name="Wang M."/>
            <person name="Li H."/>
            <person name="Zhang Y."/>
            <person name="Li Z."/>
            <person name="Wang Q."/>
            <person name="Van de Peer Y."/>
            <person name="Marchal K."/>
            <person name="Chen J."/>
        </authorList>
    </citation>
    <scope>NUCLEOTIDE SEQUENCE [LARGE SCALE GENOMIC DNA]</scope>
    <source>
        <tissue evidence="2">Leaf</tissue>
    </source>
</reference>
<feature type="compositionally biased region" description="Basic and acidic residues" evidence="1">
    <location>
        <begin position="40"/>
        <end position="51"/>
    </location>
</feature>
<evidence type="ECO:0000313" key="3">
    <source>
        <dbReference type="Proteomes" id="UP000607653"/>
    </source>
</evidence>
<accession>A0A822Z9N3</accession>
<name>A0A822Z9N3_NELNU</name>
<comment type="caution">
    <text evidence="2">The sequence shown here is derived from an EMBL/GenBank/DDBJ whole genome shotgun (WGS) entry which is preliminary data.</text>
</comment>
<feature type="region of interest" description="Disordered" evidence="1">
    <location>
        <begin position="1"/>
        <end position="51"/>
    </location>
</feature>
<dbReference type="Proteomes" id="UP000607653">
    <property type="component" value="Unassembled WGS sequence"/>
</dbReference>
<proteinExistence type="predicted"/>
<feature type="compositionally biased region" description="Polar residues" evidence="1">
    <location>
        <begin position="1"/>
        <end position="17"/>
    </location>
</feature>
<protein>
    <submittedName>
        <fullName evidence="2">Uncharacterized protein</fullName>
    </submittedName>
</protein>